<sequence length="136" mass="14500">MEITGGMNWQLNTCTCTSTLWNPISIPPVPHMVPPPVAYPVTSQQVPMYRMVPTPMGGPSLIAPQPMIYTQPDLRTSNPSTPSTRNKLLLRGSSTPVTHLRAASQHPQAESEGEGAATSCAPMNAQTHKGGEGLLV</sequence>
<proteinExistence type="predicted"/>
<organism evidence="2 3">
    <name type="scientific">Ceratotherium simum simum</name>
    <name type="common">Southern white rhinoceros</name>
    <dbReference type="NCBI Taxonomy" id="73337"/>
    <lineage>
        <taxon>Eukaryota</taxon>
        <taxon>Metazoa</taxon>
        <taxon>Chordata</taxon>
        <taxon>Craniata</taxon>
        <taxon>Vertebrata</taxon>
        <taxon>Euteleostomi</taxon>
        <taxon>Mammalia</taxon>
        <taxon>Eutheria</taxon>
        <taxon>Laurasiatheria</taxon>
        <taxon>Perissodactyla</taxon>
        <taxon>Rhinocerotidae</taxon>
        <taxon>Ceratotherium</taxon>
    </lineage>
</organism>
<evidence type="ECO:0000256" key="1">
    <source>
        <dbReference type="SAM" id="MobiDB-lite"/>
    </source>
</evidence>
<dbReference type="Proteomes" id="UP000694910">
    <property type="component" value="Unplaced"/>
</dbReference>
<evidence type="ECO:0000313" key="3">
    <source>
        <dbReference type="RefSeq" id="XP_014635060.1"/>
    </source>
</evidence>
<accession>A0ABM1C679</accession>
<dbReference type="RefSeq" id="XP_014635060.1">
    <property type="nucleotide sequence ID" value="XM_014779574.1"/>
</dbReference>
<protein>
    <submittedName>
        <fullName evidence="3">Phosphatidylinositol-binding clathrin assembly protein-like</fullName>
    </submittedName>
</protein>
<keyword evidence="2" id="KW-1185">Reference proteome</keyword>
<evidence type="ECO:0000313" key="2">
    <source>
        <dbReference type="Proteomes" id="UP000694910"/>
    </source>
</evidence>
<feature type="region of interest" description="Disordered" evidence="1">
    <location>
        <begin position="71"/>
        <end position="136"/>
    </location>
</feature>
<feature type="compositionally biased region" description="Polar residues" evidence="1">
    <location>
        <begin position="73"/>
        <end position="97"/>
    </location>
</feature>
<reference evidence="3" key="1">
    <citation type="submission" date="2025-08" db="UniProtKB">
        <authorList>
            <consortium name="RefSeq"/>
        </authorList>
    </citation>
    <scope>IDENTIFICATION</scope>
</reference>
<dbReference type="GeneID" id="106800193"/>
<gene>
    <name evidence="3" type="primary">LOC106800193</name>
</gene>
<name>A0ABM1C679_CERSS</name>